<evidence type="ECO:0000256" key="2">
    <source>
        <dbReference type="SAM" id="SignalP"/>
    </source>
</evidence>
<sequence>MHRVAVFFGLVVGAAAQVSLYVPGFDPQPLSAVAVGVDGQGRTTWELSPGSITNSDQDIGLIGTATLVEGSQDAQLTYANTDLSLTLGVACTFSGDQAICTAAADGTTVTESETISQFVVQAVTTGISSPSSTPGASHTTGTSGSSPAPSPTTKDNSASSVRGYASYAAVLGGLVCIIMGGY</sequence>
<keyword evidence="2" id="KW-0732">Signal</keyword>
<accession>A0A4V6T506</accession>
<feature type="region of interest" description="Disordered" evidence="1">
    <location>
        <begin position="127"/>
        <end position="159"/>
    </location>
</feature>
<gene>
    <name evidence="3" type="ORF">K435DRAFT_809017</name>
</gene>
<protein>
    <submittedName>
        <fullName evidence="3">Uncharacterized protein</fullName>
    </submittedName>
</protein>
<keyword evidence="4" id="KW-1185">Reference proteome</keyword>
<feature type="signal peptide" evidence="2">
    <location>
        <begin position="1"/>
        <end position="16"/>
    </location>
</feature>
<name>A0A4V6T506_DENBC</name>
<proteinExistence type="predicted"/>
<dbReference type="EMBL" id="ML179803">
    <property type="protein sequence ID" value="THU81505.1"/>
    <property type="molecule type" value="Genomic_DNA"/>
</dbReference>
<feature type="chain" id="PRO_5020786150" evidence="2">
    <location>
        <begin position="17"/>
        <end position="182"/>
    </location>
</feature>
<dbReference type="AlphaFoldDB" id="A0A4V6T506"/>
<evidence type="ECO:0000313" key="3">
    <source>
        <dbReference type="EMBL" id="THU81505.1"/>
    </source>
</evidence>
<reference evidence="3 4" key="1">
    <citation type="journal article" date="2019" name="Nat. Ecol. Evol.">
        <title>Megaphylogeny resolves global patterns of mushroom evolution.</title>
        <authorList>
            <person name="Varga T."/>
            <person name="Krizsan K."/>
            <person name="Foldi C."/>
            <person name="Dima B."/>
            <person name="Sanchez-Garcia M."/>
            <person name="Sanchez-Ramirez S."/>
            <person name="Szollosi G.J."/>
            <person name="Szarkandi J.G."/>
            <person name="Papp V."/>
            <person name="Albert L."/>
            <person name="Andreopoulos W."/>
            <person name="Angelini C."/>
            <person name="Antonin V."/>
            <person name="Barry K.W."/>
            <person name="Bougher N.L."/>
            <person name="Buchanan P."/>
            <person name="Buyck B."/>
            <person name="Bense V."/>
            <person name="Catcheside P."/>
            <person name="Chovatia M."/>
            <person name="Cooper J."/>
            <person name="Damon W."/>
            <person name="Desjardin D."/>
            <person name="Finy P."/>
            <person name="Geml J."/>
            <person name="Haridas S."/>
            <person name="Hughes K."/>
            <person name="Justo A."/>
            <person name="Karasinski D."/>
            <person name="Kautmanova I."/>
            <person name="Kiss B."/>
            <person name="Kocsube S."/>
            <person name="Kotiranta H."/>
            <person name="LaButti K.M."/>
            <person name="Lechner B.E."/>
            <person name="Liimatainen K."/>
            <person name="Lipzen A."/>
            <person name="Lukacs Z."/>
            <person name="Mihaltcheva S."/>
            <person name="Morgado L.N."/>
            <person name="Niskanen T."/>
            <person name="Noordeloos M.E."/>
            <person name="Ohm R.A."/>
            <person name="Ortiz-Santana B."/>
            <person name="Ovrebo C."/>
            <person name="Racz N."/>
            <person name="Riley R."/>
            <person name="Savchenko A."/>
            <person name="Shiryaev A."/>
            <person name="Soop K."/>
            <person name="Spirin V."/>
            <person name="Szebenyi C."/>
            <person name="Tomsovsky M."/>
            <person name="Tulloss R.E."/>
            <person name="Uehling J."/>
            <person name="Grigoriev I.V."/>
            <person name="Vagvolgyi C."/>
            <person name="Papp T."/>
            <person name="Martin F.M."/>
            <person name="Miettinen O."/>
            <person name="Hibbett D.S."/>
            <person name="Nagy L.G."/>
        </authorList>
    </citation>
    <scope>NUCLEOTIDE SEQUENCE [LARGE SCALE GENOMIC DNA]</scope>
    <source>
        <strain evidence="3 4">CBS 962.96</strain>
    </source>
</reference>
<evidence type="ECO:0000313" key="4">
    <source>
        <dbReference type="Proteomes" id="UP000297245"/>
    </source>
</evidence>
<feature type="compositionally biased region" description="Low complexity" evidence="1">
    <location>
        <begin position="127"/>
        <end position="153"/>
    </location>
</feature>
<dbReference type="OrthoDB" id="4991875at2759"/>
<organism evidence="3 4">
    <name type="scientific">Dendrothele bispora (strain CBS 962.96)</name>
    <dbReference type="NCBI Taxonomy" id="1314807"/>
    <lineage>
        <taxon>Eukaryota</taxon>
        <taxon>Fungi</taxon>
        <taxon>Dikarya</taxon>
        <taxon>Basidiomycota</taxon>
        <taxon>Agaricomycotina</taxon>
        <taxon>Agaricomycetes</taxon>
        <taxon>Agaricomycetidae</taxon>
        <taxon>Agaricales</taxon>
        <taxon>Agaricales incertae sedis</taxon>
        <taxon>Dendrothele</taxon>
    </lineage>
</organism>
<dbReference type="Proteomes" id="UP000297245">
    <property type="component" value="Unassembled WGS sequence"/>
</dbReference>
<evidence type="ECO:0000256" key="1">
    <source>
        <dbReference type="SAM" id="MobiDB-lite"/>
    </source>
</evidence>